<dbReference type="AlphaFoldDB" id="E2CXH3"/>
<accession>E2CXH3</accession>
<protein>
    <submittedName>
        <fullName evidence="1">Glycosyl alpha-2</fullName>
    </submittedName>
</protein>
<dbReference type="EMBL" id="GQ386901">
    <property type="protein sequence ID" value="ADJ67190.1"/>
    <property type="molecule type" value="mRNA"/>
</dbReference>
<name>E2CXH3_JATCU</name>
<reference evidence="1" key="1">
    <citation type="submission" date="2009-07" db="EMBL/GenBank/DDBJ databases">
        <title>Salinity tolerance responsive genes from Jatropha curcas root cDNA.</title>
        <authorList>
            <person name="Eswaran N."/>
            <person name="Parameswaran S."/>
            <person name="Sathram B."/>
            <person name="Anantharaman B."/>
            <person name="Johnson T.S."/>
        </authorList>
    </citation>
    <scope>NUCLEOTIDE SEQUENCE</scope>
    <source>
        <tissue evidence="1">Root</tissue>
    </source>
</reference>
<evidence type="ECO:0000313" key="1">
    <source>
        <dbReference type="EMBL" id="ADJ67190.1"/>
    </source>
</evidence>
<organism evidence="1">
    <name type="scientific">Jatropha curcas</name>
    <name type="common">Barbados nut</name>
    <dbReference type="NCBI Taxonomy" id="180498"/>
    <lineage>
        <taxon>Eukaryota</taxon>
        <taxon>Viridiplantae</taxon>
        <taxon>Streptophyta</taxon>
        <taxon>Embryophyta</taxon>
        <taxon>Tracheophyta</taxon>
        <taxon>Spermatophyta</taxon>
        <taxon>Magnoliopsida</taxon>
        <taxon>eudicotyledons</taxon>
        <taxon>Gunneridae</taxon>
        <taxon>Pentapetalae</taxon>
        <taxon>rosids</taxon>
        <taxon>fabids</taxon>
        <taxon>Malpighiales</taxon>
        <taxon>Euphorbiaceae</taxon>
        <taxon>Crotonoideae</taxon>
        <taxon>Jatropheae</taxon>
        <taxon>Jatropha</taxon>
    </lineage>
</organism>
<proteinExistence type="evidence at transcript level"/>
<sequence length="56" mass="6032">MKILQFGLLIALASGISAILICVTGVSNLNSVHKLSRDDVEALESLLSTFQKVQMD</sequence>